<dbReference type="Pfam" id="PF00534">
    <property type="entry name" value="Glycos_transf_1"/>
    <property type="match status" value="1"/>
</dbReference>
<reference evidence="3" key="1">
    <citation type="submission" date="2022-08" db="EMBL/GenBank/DDBJ databases">
        <title>Complete Genome Sequences of 2 Bosea sp. soil isolates.</title>
        <authorList>
            <person name="Alvarez Arevalo M."/>
            <person name="Sterndorff E.B."/>
            <person name="Faurdal D."/>
            <person name="Joergensen T.S."/>
            <person name="Weber T."/>
        </authorList>
    </citation>
    <scope>NUCLEOTIDE SEQUENCE</scope>
    <source>
        <strain evidence="3">NBC_00436</strain>
    </source>
</reference>
<feature type="domain" description="Glycosyltransferase subfamily 4-like N-terminal" evidence="2">
    <location>
        <begin position="33"/>
        <end position="142"/>
    </location>
</feature>
<dbReference type="AlphaFoldDB" id="A0A9E7ZUC6"/>
<name>A0A9E7ZUC6_9HYPH</name>
<dbReference type="GO" id="GO:0016757">
    <property type="term" value="F:glycosyltransferase activity"/>
    <property type="evidence" value="ECO:0007669"/>
    <property type="project" value="UniProtKB-KW"/>
</dbReference>
<dbReference type="PANTHER" id="PTHR12526:SF635">
    <property type="entry name" value="GLYCOSYL TRANSFERASE GROUP 1"/>
    <property type="match status" value="1"/>
</dbReference>
<protein>
    <submittedName>
        <fullName evidence="3">Glycosyltransferase</fullName>
        <ecNumber evidence="3">2.4.-.-</ecNumber>
    </submittedName>
</protein>
<dbReference type="EC" id="2.4.-.-" evidence="3"/>
<proteinExistence type="predicted"/>
<organism evidence="3">
    <name type="scientific">Bosea sp. NBC_00436</name>
    <dbReference type="NCBI Taxonomy" id="2969620"/>
    <lineage>
        <taxon>Bacteria</taxon>
        <taxon>Pseudomonadati</taxon>
        <taxon>Pseudomonadota</taxon>
        <taxon>Alphaproteobacteria</taxon>
        <taxon>Hyphomicrobiales</taxon>
        <taxon>Boseaceae</taxon>
        <taxon>Bosea</taxon>
    </lineage>
</organism>
<sequence>MGQALGRVSRVVLMRPLTIALCLHGYFPDQFFGTAVYARQLAEALQRRGNRVVIVVPRFDASLDHPRLSEPEWLGGIEIRRILRPRMRGMRDTFDDPRLMPLLRETFSAIGADIVHLAHFLGLGTALFATAKSLNLPIFATLTDFHGFCHRGTLLNSWGLTCKGPNRWRTNCVSCGLRDYADEQPQSWTLAYLASWFARPTSAITLPLLTEVLPRQSGDDIRAIRQRPDRLFDEFTTIRAAIAPTRHLHDAYRRNGFAMPMDVQPFGIDADRSAKPPRQSDRLRIGFIGQIGKHKGSHILLAAARHLPVDRVAIRIWGDMDRNPPYAASLRSAAWGLDVAFPGPLALEEIDAALRETDVLVLPSLWAENAPLVLLQALATHTPCLVSDQPGMTEFVRNGVNGYAFPTGNARALAARIRHLADDRTHLAKLTTQTAYERSSDDMAADAMDLYSRHGIA</sequence>
<evidence type="ECO:0000313" key="3">
    <source>
        <dbReference type="EMBL" id="UZF87287.1"/>
    </source>
</evidence>
<feature type="domain" description="Glycosyl transferase family 1" evidence="1">
    <location>
        <begin position="274"/>
        <end position="432"/>
    </location>
</feature>
<accession>A0A9E7ZUC6</accession>
<evidence type="ECO:0000259" key="1">
    <source>
        <dbReference type="Pfam" id="PF00534"/>
    </source>
</evidence>
<dbReference type="Gene3D" id="3.40.50.2000">
    <property type="entry name" value="Glycogen Phosphorylase B"/>
    <property type="match status" value="3"/>
</dbReference>
<keyword evidence="3" id="KW-0808">Transferase</keyword>
<keyword evidence="3" id="KW-0328">Glycosyltransferase</keyword>
<evidence type="ECO:0000259" key="2">
    <source>
        <dbReference type="Pfam" id="PF13439"/>
    </source>
</evidence>
<dbReference type="EMBL" id="CP102774">
    <property type="protein sequence ID" value="UZF87287.1"/>
    <property type="molecule type" value="Genomic_DNA"/>
</dbReference>
<gene>
    <name evidence="3" type="ORF">NWE54_00340</name>
</gene>
<dbReference type="SUPFAM" id="SSF53756">
    <property type="entry name" value="UDP-Glycosyltransferase/glycogen phosphorylase"/>
    <property type="match status" value="1"/>
</dbReference>
<dbReference type="InterPro" id="IPR001296">
    <property type="entry name" value="Glyco_trans_1"/>
</dbReference>
<dbReference type="Pfam" id="PF13439">
    <property type="entry name" value="Glyco_transf_4"/>
    <property type="match status" value="1"/>
</dbReference>
<dbReference type="PANTHER" id="PTHR12526">
    <property type="entry name" value="GLYCOSYLTRANSFERASE"/>
    <property type="match status" value="1"/>
</dbReference>
<dbReference type="InterPro" id="IPR028098">
    <property type="entry name" value="Glyco_trans_4-like_N"/>
</dbReference>